<proteinExistence type="inferred from homology"/>
<dbReference type="InterPro" id="IPR002938">
    <property type="entry name" value="FAD-bd"/>
</dbReference>
<evidence type="ECO:0000256" key="2">
    <source>
        <dbReference type="ARBA" id="ARBA00007801"/>
    </source>
</evidence>
<dbReference type="SUPFAM" id="SSF51905">
    <property type="entry name" value="FAD/NAD(P)-binding domain"/>
    <property type="match status" value="1"/>
</dbReference>
<feature type="domain" description="FAD-binding" evidence="5">
    <location>
        <begin position="6"/>
        <end position="347"/>
    </location>
</feature>
<organism evidence="6 7">
    <name type="scientific">Candidatus Obscuribacter phosphatis</name>
    <dbReference type="NCBI Taxonomy" id="1906157"/>
    <lineage>
        <taxon>Bacteria</taxon>
        <taxon>Bacillati</taxon>
        <taxon>Candidatus Melainabacteria</taxon>
        <taxon>Candidatus Obscuribacterales</taxon>
        <taxon>Candidatus Obscuribacteraceae</taxon>
        <taxon>Candidatus Obscuribacter</taxon>
    </lineage>
</organism>
<dbReference type="PROSITE" id="PS51257">
    <property type="entry name" value="PROKAR_LIPOPROTEIN"/>
    <property type="match status" value="1"/>
</dbReference>
<comment type="similarity">
    <text evidence="2">Belongs to the PheA/TfdB FAD monooxygenase family.</text>
</comment>
<keyword evidence="4" id="KW-0274">FAD</keyword>
<dbReference type="PANTHER" id="PTHR43004:SF19">
    <property type="entry name" value="BINDING MONOOXYGENASE, PUTATIVE (JCVI)-RELATED"/>
    <property type="match status" value="1"/>
</dbReference>
<dbReference type="GO" id="GO:0016709">
    <property type="term" value="F:oxidoreductase activity, acting on paired donors, with incorporation or reduction of molecular oxygen, NAD(P)H as one donor, and incorporation of one atom of oxygen"/>
    <property type="evidence" value="ECO:0007669"/>
    <property type="project" value="UniProtKB-ARBA"/>
</dbReference>
<evidence type="ECO:0000313" key="7">
    <source>
        <dbReference type="Proteomes" id="UP000664277"/>
    </source>
</evidence>
<dbReference type="InterPro" id="IPR036188">
    <property type="entry name" value="FAD/NAD-bd_sf"/>
</dbReference>
<comment type="cofactor">
    <cofactor evidence="1">
        <name>FAD</name>
        <dbReference type="ChEBI" id="CHEBI:57692"/>
    </cofactor>
</comment>
<evidence type="ECO:0000256" key="1">
    <source>
        <dbReference type="ARBA" id="ARBA00001974"/>
    </source>
</evidence>
<dbReference type="InterPro" id="IPR036249">
    <property type="entry name" value="Thioredoxin-like_sf"/>
</dbReference>
<dbReference type="Gene3D" id="3.50.50.60">
    <property type="entry name" value="FAD/NAD(P)-binding domain"/>
    <property type="match status" value="1"/>
</dbReference>
<sequence length="578" mass="64271">MTQTKPVLIVGAGPTGLTLACDLLRRGISFRIIDQSQSATTVSKAIVIHARTLELLENMGIVEPFLENGLPVRGTNFYAGGKRIVHLNMDEIESHYKYALAIPQSKTEELLTNVLSASGVKVDRNFELLDFSQTADSVLATIKNLETGAEEKLEYSYLAGCDGAHSRTRKTLGFSFEGAEYEELFGAADVACDIQGDEMSGYLSEHGNVIFFPFGDGRFRIIFELPHDNPQINGRPVDENEPITLALVEEVVKERVGRAIKIEDPHWLSWFKVHRRFADGYRKGRVFILGDAAHIHSPVGGVGMNTGMQDSINLGWKLALCLKGLSDDSLLDTYEEERKKVGQSVLKGTHMATKFVTFRHPVAVNLRNSLMHILASQELVQQRILRSGSLTGVSYRSSSLSWECHPPIDDSLGRTLRLSDDDGEEKPGLGAWIEFARAPVAGDRALDGDCRNERGDERRLCQYLSSERFQLLLFDGFVASPDGYQGFKRIEEHVNKYFKNLIDVHVIVPEANGVLDLPNYNSVIYDFDRILHKTYGASSECLYLIRPDGYIGFRSQPASLDDLVKYLSGVFVLSAVGS</sequence>
<dbReference type="SUPFAM" id="SSF52833">
    <property type="entry name" value="Thioredoxin-like"/>
    <property type="match status" value="1"/>
</dbReference>
<keyword evidence="6" id="KW-0560">Oxidoreductase</keyword>
<evidence type="ECO:0000259" key="5">
    <source>
        <dbReference type="Pfam" id="PF01494"/>
    </source>
</evidence>
<keyword evidence="3" id="KW-0285">Flavoprotein</keyword>
<evidence type="ECO:0000256" key="4">
    <source>
        <dbReference type="ARBA" id="ARBA00022827"/>
    </source>
</evidence>
<dbReference type="AlphaFoldDB" id="A0A8J7TL01"/>
<dbReference type="PANTHER" id="PTHR43004">
    <property type="entry name" value="TRK SYSTEM POTASSIUM UPTAKE PROTEIN"/>
    <property type="match status" value="1"/>
</dbReference>
<dbReference type="Gene3D" id="3.30.70.2450">
    <property type="match status" value="1"/>
</dbReference>
<dbReference type="Proteomes" id="UP000664277">
    <property type="component" value="Unassembled WGS sequence"/>
</dbReference>
<name>A0A8J7TL01_9BACT</name>
<reference evidence="6" key="1">
    <citation type="submission" date="2021-02" db="EMBL/GenBank/DDBJ databases">
        <title>Genome-Resolved Metagenomics of a Microbial Community Performing Photosynthetic Biological Nutrient Removal.</title>
        <authorList>
            <person name="Mcdaniel E.A."/>
        </authorList>
    </citation>
    <scope>NUCLEOTIDE SEQUENCE</scope>
    <source>
        <strain evidence="6">UWPOB_OBS1</strain>
    </source>
</reference>
<keyword evidence="6" id="KW-0503">Monooxygenase</keyword>
<dbReference type="InterPro" id="IPR050641">
    <property type="entry name" value="RIFMO-like"/>
</dbReference>
<dbReference type="EMBL" id="JAFLCK010000003">
    <property type="protein sequence ID" value="MBN8659330.1"/>
    <property type="molecule type" value="Genomic_DNA"/>
</dbReference>
<dbReference type="PRINTS" id="PR00420">
    <property type="entry name" value="RNGMNOXGNASE"/>
</dbReference>
<evidence type="ECO:0000256" key="3">
    <source>
        <dbReference type="ARBA" id="ARBA00022630"/>
    </source>
</evidence>
<comment type="caution">
    <text evidence="6">The sequence shown here is derived from an EMBL/GenBank/DDBJ whole genome shotgun (WGS) entry which is preliminary data.</text>
</comment>
<dbReference type="Gene3D" id="3.40.30.120">
    <property type="match status" value="1"/>
</dbReference>
<evidence type="ECO:0000313" key="6">
    <source>
        <dbReference type="EMBL" id="MBN8659330.1"/>
    </source>
</evidence>
<accession>A0A8J7TL01</accession>
<dbReference type="Pfam" id="PF01494">
    <property type="entry name" value="FAD_binding_3"/>
    <property type="match status" value="1"/>
</dbReference>
<dbReference type="GO" id="GO:0071949">
    <property type="term" value="F:FAD binding"/>
    <property type="evidence" value="ECO:0007669"/>
    <property type="project" value="InterPro"/>
</dbReference>
<protein>
    <submittedName>
        <fullName evidence="6">FAD-dependent monooxygenase</fullName>
    </submittedName>
</protein>
<gene>
    <name evidence="6" type="ORF">J0M35_03130</name>
</gene>